<comment type="catalytic activity">
    <reaction evidence="20">
        <text>L-threonyl-[protein] + ATP = O-phospho-L-threonyl-[protein] + ADP + H(+)</text>
        <dbReference type="Rhea" id="RHEA:46608"/>
        <dbReference type="Rhea" id="RHEA-COMP:11060"/>
        <dbReference type="Rhea" id="RHEA-COMP:11605"/>
        <dbReference type="ChEBI" id="CHEBI:15378"/>
        <dbReference type="ChEBI" id="CHEBI:30013"/>
        <dbReference type="ChEBI" id="CHEBI:30616"/>
        <dbReference type="ChEBI" id="CHEBI:61977"/>
        <dbReference type="ChEBI" id="CHEBI:456216"/>
        <dbReference type="EC" id="2.7.11.1"/>
    </reaction>
</comment>
<evidence type="ECO:0000256" key="26">
    <source>
        <dbReference type="SAM" id="Coils"/>
    </source>
</evidence>
<evidence type="ECO:0000256" key="14">
    <source>
        <dbReference type="ARBA" id="ARBA00022917"/>
    </source>
</evidence>
<keyword evidence="14" id="KW-0648">Protein biosynthesis</keyword>
<dbReference type="InterPro" id="IPR013210">
    <property type="entry name" value="LRR_N_plant-typ"/>
</dbReference>
<dbReference type="InterPro" id="IPR001611">
    <property type="entry name" value="Leu-rich_rpt"/>
</dbReference>
<evidence type="ECO:0000256" key="24">
    <source>
        <dbReference type="ARBA" id="ARBA00073542"/>
    </source>
</evidence>
<evidence type="ECO:0000256" key="6">
    <source>
        <dbReference type="ARBA" id="ARBA00022614"/>
    </source>
</evidence>
<evidence type="ECO:0000256" key="22">
    <source>
        <dbReference type="ARBA" id="ARBA00054872"/>
    </source>
</evidence>
<evidence type="ECO:0000256" key="23">
    <source>
        <dbReference type="ARBA" id="ARBA00063900"/>
    </source>
</evidence>
<evidence type="ECO:0000256" key="20">
    <source>
        <dbReference type="ARBA" id="ARBA00047899"/>
    </source>
</evidence>
<organism evidence="31 32">
    <name type="scientific">Cucurbita argyrosperma subsp. sororia</name>
    <dbReference type="NCBI Taxonomy" id="37648"/>
    <lineage>
        <taxon>Eukaryota</taxon>
        <taxon>Viridiplantae</taxon>
        <taxon>Streptophyta</taxon>
        <taxon>Embryophyta</taxon>
        <taxon>Tracheophyta</taxon>
        <taxon>Spermatophyta</taxon>
        <taxon>Magnoliopsida</taxon>
        <taxon>eudicotyledons</taxon>
        <taxon>Gunneridae</taxon>
        <taxon>Pentapetalae</taxon>
        <taxon>rosids</taxon>
        <taxon>fabids</taxon>
        <taxon>Cucurbitales</taxon>
        <taxon>Cucurbitaceae</taxon>
        <taxon>Cucurbiteae</taxon>
        <taxon>Cucurbita</taxon>
    </lineage>
</organism>
<dbReference type="GO" id="GO:0003779">
    <property type="term" value="F:actin binding"/>
    <property type="evidence" value="ECO:0007669"/>
    <property type="project" value="InterPro"/>
</dbReference>
<dbReference type="PROSITE" id="PS51774">
    <property type="entry name" value="NAB"/>
    <property type="match status" value="1"/>
</dbReference>
<dbReference type="PANTHER" id="PTHR45974">
    <property type="entry name" value="RECEPTOR-LIKE PROTEIN 55"/>
    <property type="match status" value="1"/>
</dbReference>
<dbReference type="InterPro" id="IPR017441">
    <property type="entry name" value="Protein_kinase_ATP_BS"/>
</dbReference>
<keyword evidence="5" id="KW-0396">Initiation factor</keyword>
<dbReference type="EC" id="2.7.11.1" evidence="3"/>
<feature type="chain" id="PRO_5043719923" description="Eukaryotic translation initiation factor 2 subunit beta" evidence="28">
    <location>
        <begin position="27"/>
        <end position="1796"/>
    </location>
</feature>
<feature type="domain" description="NAB" evidence="30">
    <location>
        <begin position="1321"/>
        <end position="1401"/>
    </location>
</feature>
<sequence>MCRAQEWAYAALLLLCFSSSVLLVGAAKPVTRPSEVDALLEIKRSLLDPNGNLSNWNRGDPCISKWTGVLCYSSTLDDNYLHVVELRLLNLSLSGNLSPALGRLSYLQVLDFMWNEITGGIPGEIGNITSLKLLLLNGNQLSGSLPENLGNLVHLDRIQIDQNHISGPIPKTFANLKAIRHFHMNNNSISGEIPSELSELPSLIHILLDNNNISGKLPPELFQLQNLEILQLDNNNFSGSTIPDSYGDMITLLKLSLRNCSLQGPIPNLSRIKNLGYLDLSNNQLSGFIPRDKFSENITTIILSDNRLTGTIPSSLSDLPLLQKLSIANNSLNGSVPSSIWQNRTLKFLDSLTVELQNNKFSNILGSIDLPQNVTVWLHGNPACSNNSLVHFCGSEREDIIDIPTNKSLDCSDSICPPPYECYSAKCPSFCVCSAPLLIGYRLKSPGFSRFSPYQKMFEEYLTNGLTLRLEQLDIGSTVWQKGPRLRMNLKLFPLHVADNNSTHMFNDSEVVRIVSKFTSWNISDSDIFGPYELLSLTISDVYKNVSIPSPSDSTMSKGALAGIILGAIAGGATLSAIIFIFIVRLRVRGHHISRRHRLSKTSIHIEGVKEFGYREMALATNNFHESTVVGQGGYGKVYKGILADGTAVAIKRAQEGSLQGEKEFLTEIQLLSRLHHRNLVALIGYCDEEDEQMLVYEFMSNGTLRDHLSGTFQQLSYKLFFEDSVSVMQKDICLDLGPVFRPAAANTLTVGGGGRPQHTTREIILGTSDLISSRESPLKRLHSGYLDPEYFLTHKLTDKSDVYSLGVVFLEILTGRHPISHGKNIVREVDRAYQSGKIFSIVDGQLGSYPLECVERFVTLALKCCQNETDARPSMAEVVRTLETIWLMLPESDTKVAEPPMTNVVKMTSPPSSSSNMNNYYTSEVSGSDLHSPTGSPPFFLLLLLSTFLLRPYAASPIHHLLSRPLHLSGALSSGIMADEAQNDVNDQVADIAPFDPTKKKKKKKVVIQDPADESVDKLAEKTESLSVSDGLEPTTFSGLKKKKKKPVEAISLNDDGADATEDLDDQSGENEDREGIVLQYRFPWEGSDRDYEYEELLGRVFNILRENNPELAGDRRRTVMRPPQVLREGTKKTVFVNFMDLCKTMHRQPDHVMAFLLAELGTSGSLDGQQRLVVKGRFAPKNFEGILRRYVNEYVICIGCKSPDTILSKENRLFFLRCEKCGSGRSVAPIKAGFVAREKTREGCNVDQSCTSRILAPPHRLHQHPALPLLPPRFLIAFFQFQFQIAAILSLSEGTPDSMANPTPPSNGELTKAESRKSHSWWWEGHISPKNSRWLRENLEDMDRSIKHMLRLIEEDADSFAKKAEMYYQKRPMMISYIWEFYSTYRSLVERYDHVTGELRRNLPSDLQSHGSDICDLISEPRAAGFDVFLGSGGSNSDTCQKEGYDSSFFTDSEPGSDDSSVYNYSDGDQELNRKMMELENELREAKEQLHMKEDNAEECSFPFKAATDENSDIQIMRLKSEHQKNVLSELTKDLQAESVSATMADTQKHEDGILVKELRITKQKLENSHKEHSKLKFELENNKEPEKICHLPDELEAARKDTETWKDKVSADRRAVAELQERISRLKARDLKLAVSNAEHNIFPENVPIKAEISQPLKEQALLEDEIRKVQTEKEDLEERLNREIENLQSGLNGFQSERDQLHAEVITLKENLSSKGKLVQKLERERVELEGKVERQRVVIMEGAEEKREAIRQLCFSIEHYRSGYHMLREVVISRKRDLKFASQGCIGSQTM</sequence>
<dbReference type="GO" id="GO:0004674">
    <property type="term" value="F:protein serine/threonine kinase activity"/>
    <property type="evidence" value="ECO:0007669"/>
    <property type="project" value="UniProtKB-KW"/>
</dbReference>
<evidence type="ECO:0000256" key="10">
    <source>
        <dbReference type="ARBA" id="ARBA00022737"/>
    </source>
</evidence>
<dbReference type="InterPro" id="IPR011684">
    <property type="entry name" value="NAB"/>
</dbReference>
<evidence type="ECO:0000256" key="16">
    <source>
        <dbReference type="ARBA" id="ARBA00023054"/>
    </source>
</evidence>
<dbReference type="InterPro" id="IPR002735">
    <property type="entry name" value="Transl_init_fac_IF2/IF5_dom"/>
</dbReference>
<keyword evidence="8" id="KW-0812">Transmembrane</keyword>
<gene>
    <name evidence="31" type="ORF">SDJN03_00721</name>
</gene>
<dbReference type="FunFam" id="3.30.30.170:FF:000001">
    <property type="entry name" value="Eukaryotic translation initiation factor 2 subunit"/>
    <property type="match status" value="1"/>
</dbReference>
<keyword evidence="18 31" id="KW-0675">Receptor</keyword>
<feature type="coiled-coil region" evidence="26">
    <location>
        <begin position="1663"/>
        <end position="1743"/>
    </location>
</feature>
<comment type="subunit">
    <text evidence="23">Eukaryotic translation initiation factor 2 eIF2 is a heterotrimeric complex composed of an alpha, a beta and a gamma subunit.</text>
</comment>
<evidence type="ECO:0000256" key="8">
    <source>
        <dbReference type="ARBA" id="ARBA00022692"/>
    </source>
</evidence>
<dbReference type="Pfam" id="PF08263">
    <property type="entry name" value="LRRNT_2"/>
    <property type="match status" value="1"/>
</dbReference>
<feature type="domain" description="Protein kinase" evidence="29">
    <location>
        <begin position="624"/>
        <end position="888"/>
    </location>
</feature>
<evidence type="ECO:0000256" key="25">
    <source>
        <dbReference type="PROSITE-ProRule" id="PRU10141"/>
    </source>
</evidence>
<keyword evidence="17" id="KW-0472">Membrane</keyword>
<keyword evidence="11 25" id="KW-0547">Nucleotide-binding</keyword>
<dbReference type="GO" id="GO:0016020">
    <property type="term" value="C:membrane"/>
    <property type="evidence" value="ECO:0007669"/>
    <property type="project" value="UniProtKB-SubCell"/>
</dbReference>
<evidence type="ECO:0000256" key="18">
    <source>
        <dbReference type="ARBA" id="ARBA00023170"/>
    </source>
</evidence>
<dbReference type="GO" id="GO:0003743">
    <property type="term" value="F:translation initiation factor activity"/>
    <property type="evidence" value="ECO:0007669"/>
    <property type="project" value="UniProtKB-KW"/>
</dbReference>
<dbReference type="Pfam" id="PF13855">
    <property type="entry name" value="LRR_8"/>
    <property type="match status" value="1"/>
</dbReference>
<feature type="region of interest" description="Disordered" evidence="27">
    <location>
        <begin position="1052"/>
        <end position="1074"/>
    </location>
</feature>
<keyword evidence="4" id="KW-0723">Serine/threonine-protein kinase</keyword>
<dbReference type="InterPro" id="IPR000719">
    <property type="entry name" value="Prot_kinase_dom"/>
</dbReference>
<dbReference type="Pfam" id="PF00560">
    <property type="entry name" value="LRR_1"/>
    <property type="match status" value="3"/>
</dbReference>
<keyword evidence="7" id="KW-0808">Transferase</keyword>
<dbReference type="PROSITE" id="PS00107">
    <property type="entry name" value="PROTEIN_KINASE_ATP"/>
    <property type="match status" value="1"/>
</dbReference>
<keyword evidence="13 25" id="KW-0067">ATP-binding</keyword>
<evidence type="ECO:0000256" key="4">
    <source>
        <dbReference type="ARBA" id="ARBA00022527"/>
    </source>
</evidence>
<accession>A0AAV6P4U8</accession>
<keyword evidence="9 28" id="KW-0732">Signal</keyword>
<evidence type="ECO:0000256" key="12">
    <source>
        <dbReference type="ARBA" id="ARBA00022777"/>
    </source>
</evidence>
<evidence type="ECO:0000256" key="11">
    <source>
        <dbReference type="ARBA" id="ARBA00022741"/>
    </source>
</evidence>
<dbReference type="InterPro" id="IPR001245">
    <property type="entry name" value="Ser-Thr/Tyr_kinase_cat_dom"/>
</dbReference>
<dbReference type="Pfam" id="PF07714">
    <property type="entry name" value="PK_Tyr_Ser-Thr"/>
    <property type="match status" value="2"/>
</dbReference>
<keyword evidence="19" id="KW-0325">Glycoprotein</keyword>
<comment type="subcellular location">
    <subcellularLocation>
        <location evidence="1">Membrane</location>
    </subcellularLocation>
</comment>
<feature type="coiled-coil region" evidence="26">
    <location>
        <begin position="1558"/>
        <end position="1585"/>
    </location>
</feature>
<dbReference type="Pfam" id="PF01873">
    <property type="entry name" value="eIF-5_eIF-2B"/>
    <property type="match status" value="1"/>
</dbReference>
<keyword evidence="6" id="KW-0433">Leucine-rich repeat</keyword>
<dbReference type="Proteomes" id="UP000685013">
    <property type="component" value="Chromosome 1"/>
</dbReference>
<evidence type="ECO:0000256" key="1">
    <source>
        <dbReference type="ARBA" id="ARBA00004370"/>
    </source>
</evidence>
<dbReference type="Pfam" id="PF07765">
    <property type="entry name" value="KIP1"/>
    <property type="match status" value="1"/>
</dbReference>
<evidence type="ECO:0000256" key="5">
    <source>
        <dbReference type="ARBA" id="ARBA00022540"/>
    </source>
</evidence>
<keyword evidence="12 31" id="KW-0418">Kinase</keyword>
<evidence type="ECO:0000256" key="27">
    <source>
        <dbReference type="SAM" id="MobiDB-lite"/>
    </source>
</evidence>
<protein>
    <recommendedName>
        <fullName evidence="24">Eukaryotic translation initiation factor 2 subunit beta</fullName>
        <ecNumber evidence="3">2.7.11.1</ecNumber>
    </recommendedName>
</protein>
<evidence type="ECO:0000256" key="15">
    <source>
        <dbReference type="ARBA" id="ARBA00022989"/>
    </source>
</evidence>
<keyword evidence="32" id="KW-1185">Reference proteome</keyword>
<evidence type="ECO:0000256" key="13">
    <source>
        <dbReference type="ARBA" id="ARBA00022840"/>
    </source>
</evidence>
<dbReference type="SMART" id="SM00369">
    <property type="entry name" value="LRR_TYP"/>
    <property type="match status" value="4"/>
</dbReference>
<keyword evidence="15" id="KW-1133">Transmembrane helix</keyword>
<dbReference type="SMART" id="SM00653">
    <property type="entry name" value="eIF2B_5"/>
    <property type="match status" value="1"/>
</dbReference>
<dbReference type="PROSITE" id="PS50011">
    <property type="entry name" value="PROTEIN_KINASE_DOM"/>
    <property type="match status" value="1"/>
</dbReference>
<evidence type="ECO:0000313" key="31">
    <source>
        <dbReference type="EMBL" id="KAG6607379.1"/>
    </source>
</evidence>
<name>A0AAV6P4U8_9ROSI</name>
<evidence type="ECO:0000256" key="19">
    <source>
        <dbReference type="ARBA" id="ARBA00023180"/>
    </source>
</evidence>
<feature type="compositionally biased region" description="Acidic residues" evidence="27">
    <location>
        <begin position="1057"/>
        <end position="1074"/>
    </location>
</feature>
<evidence type="ECO:0000313" key="32">
    <source>
        <dbReference type="Proteomes" id="UP000685013"/>
    </source>
</evidence>
<dbReference type="InterPro" id="IPR003591">
    <property type="entry name" value="Leu-rich_rpt_typical-subtyp"/>
</dbReference>
<reference evidence="31 32" key="1">
    <citation type="journal article" date="2021" name="Hortic Res">
        <title>The domestication of Cucurbita argyrosperma as revealed by the genome of its wild relative.</title>
        <authorList>
            <person name="Barrera-Redondo J."/>
            <person name="Sanchez-de la Vega G."/>
            <person name="Aguirre-Liguori J.A."/>
            <person name="Castellanos-Morales G."/>
            <person name="Gutierrez-Guerrero Y.T."/>
            <person name="Aguirre-Dugua X."/>
            <person name="Aguirre-Planter E."/>
            <person name="Tenaillon M.I."/>
            <person name="Lira-Saade R."/>
            <person name="Eguiarte L.E."/>
        </authorList>
    </citation>
    <scope>NUCLEOTIDE SEQUENCE [LARGE SCALE GENOMIC DNA]</scope>
    <source>
        <strain evidence="31">JBR-2021</strain>
    </source>
</reference>
<evidence type="ECO:0000256" key="3">
    <source>
        <dbReference type="ARBA" id="ARBA00012513"/>
    </source>
</evidence>
<proteinExistence type="inferred from homology"/>
<comment type="catalytic activity">
    <reaction evidence="21">
        <text>L-seryl-[protein] + ATP = O-phospho-L-seryl-[protein] + ADP + H(+)</text>
        <dbReference type="Rhea" id="RHEA:17989"/>
        <dbReference type="Rhea" id="RHEA-COMP:9863"/>
        <dbReference type="Rhea" id="RHEA-COMP:11604"/>
        <dbReference type="ChEBI" id="CHEBI:15378"/>
        <dbReference type="ChEBI" id="CHEBI:29999"/>
        <dbReference type="ChEBI" id="CHEBI:30616"/>
        <dbReference type="ChEBI" id="CHEBI:83421"/>
        <dbReference type="ChEBI" id="CHEBI:456216"/>
        <dbReference type="EC" id="2.7.11.1"/>
    </reaction>
</comment>
<evidence type="ECO:0000256" key="28">
    <source>
        <dbReference type="SAM" id="SignalP"/>
    </source>
</evidence>
<comment type="function">
    <text evidence="22">Component of the eIF2 complex that functions in the early steps of protein synthesis by forming a ternary complex with GTP and initiator tRNA. This complex binds to a 40S ribosomal subunit, followed by mRNA binding to form a 43S pre-initiation complex (43S PIC). Junction of the 60S ribosomal subunit to form the 80S initiation complex is preceded by hydrolysis of the GTP bound to eIF2 and release of an eIF2-GDP binary complex. In order for eIF2 to recycle and catalyze another round of initiation, the GDP bound to eIF2 must exchange with GTP by way of a reaction catalyzed by eIF2B.</text>
</comment>
<evidence type="ECO:0000259" key="30">
    <source>
        <dbReference type="PROSITE" id="PS51774"/>
    </source>
</evidence>
<feature type="region of interest" description="Disordered" evidence="27">
    <location>
        <begin position="1018"/>
        <end position="1040"/>
    </location>
</feature>
<feature type="coiled-coil region" evidence="26">
    <location>
        <begin position="1471"/>
        <end position="1498"/>
    </location>
</feature>
<feature type="non-terminal residue" evidence="31">
    <location>
        <position position="1"/>
    </location>
</feature>
<evidence type="ECO:0000256" key="9">
    <source>
        <dbReference type="ARBA" id="ARBA00022729"/>
    </source>
</evidence>
<comment type="similarity">
    <text evidence="2">Belongs to the eIF-2-beta/eIF-5 family.</text>
</comment>
<evidence type="ECO:0000256" key="17">
    <source>
        <dbReference type="ARBA" id="ARBA00023136"/>
    </source>
</evidence>
<dbReference type="GO" id="GO:0005524">
    <property type="term" value="F:ATP binding"/>
    <property type="evidence" value="ECO:0007669"/>
    <property type="project" value="UniProtKB-UniRule"/>
</dbReference>
<dbReference type="FunFam" id="3.30.200.20:FF:000328">
    <property type="entry name" value="Leucine-rich repeat protein kinase family protein"/>
    <property type="match status" value="1"/>
</dbReference>
<evidence type="ECO:0000256" key="21">
    <source>
        <dbReference type="ARBA" id="ARBA00048679"/>
    </source>
</evidence>
<comment type="caution">
    <text evidence="31">The sequence shown here is derived from an EMBL/GenBank/DDBJ whole genome shotgun (WGS) entry which is preliminary data.</text>
</comment>
<keyword evidence="16 26" id="KW-0175">Coiled coil</keyword>
<feature type="binding site" evidence="25">
    <location>
        <position position="652"/>
    </location>
    <ligand>
        <name>ATP</name>
        <dbReference type="ChEBI" id="CHEBI:30616"/>
    </ligand>
</feature>
<dbReference type="EMBL" id="JAGKQH010000001">
    <property type="protein sequence ID" value="KAG6607379.1"/>
    <property type="molecule type" value="Genomic_DNA"/>
</dbReference>
<dbReference type="FunFam" id="3.80.10.10:FF:000387">
    <property type="entry name" value="Probable LRR receptor-like serine/threonine-protein kinase At1g06840"/>
    <property type="match status" value="1"/>
</dbReference>
<dbReference type="PANTHER" id="PTHR45974:SF134">
    <property type="entry name" value="OS01G0960400 PROTEIN"/>
    <property type="match status" value="1"/>
</dbReference>
<evidence type="ECO:0000256" key="7">
    <source>
        <dbReference type="ARBA" id="ARBA00022679"/>
    </source>
</evidence>
<feature type="signal peptide" evidence="28">
    <location>
        <begin position="1"/>
        <end position="26"/>
    </location>
</feature>
<evidence type="ECO:0000259" key="29">
    <source>
        <dbReference type="PROSITE" id="PS50011"/>
    </source>
</evidence>
<keyword evidence="10" id="KW-0677">Repeat</keyword>
<evidence type="ECO:0000256" key="2">
    <source>
        <dbReference type="ARBA" id="ARBA00010397"/>
    </source>
</evidence>